<dbReference type="EMBL" id="CADCWL010000050">
    <property type="protein sequence ID" value="CAA9555529.1"/>
    <property type="molecule type" value="Genomic_DNA"/>
</dbReference>
<proteinExistence type="predicted"/>
<sequence>MGEASETTEQGTVGGGYRLAPWNVNGAAALSASAQEPEGLLLAGLQGVLAAVRDGGEPTTVSEEEASAAAPIRGQGTDVGAVFAELAADLLAQVDANGPGLDRVRLDGVLATDDGGYTAWGYAMGLPAVDPPPVGITLDGDPIVAVEGTVLRLTCTLRRA</sequence>
<reference evidence="1" key="1">
    <citation type="submission" date="2020-02" db="EMBL/GenBank/DDBJ databases">
        <authorList>
            <person name="Meier V. D."/>
        </authorList>
    </citation>
    <scope>NUCLEOTIDE SEQUENCE</scope>
    <source>
        <strain evidence="1">AVDCRST_MAG19</strain>
    </source>
</reference>
<gene>
    <name evidence="1" type="ORF">AVDCRST_MAG19-1179</name>
</gene>
<protein>
    <submittedName>
        <fullName evidence="1">Uncharacterized protein</fullName>
    </submittedName>
</protein>
<name>A0A6J4UN01_9BACT</name>
<accession>A0A6J4UN01</accession>
<evidence type="ECO:0000313" key="1">
    <source>
        <dbReference type="EMBL" id="CAA9555529.1"/>
    </source>
</evidence>
<organism evidence="1">
    <name type="scientific">uncultured Thermomicrobiales bacterium</name>
    <dbReference type="NCBI Taxonomy" id="1645740"/>
    <lineage>
        <taxon>Bacteria</taxon>
        <taxon>Pseudomonadati</taxon>
        <taxon>Thermomicrobiota</taxon>
        <taxon>Thermomicrobia</taxon>
        <taxon>Thermomicrobiales</taxon>
        <taxon>environmental samples</taxon>
    </lineage>
</organism>
<dbReference type="AlphaFoldDB" id="A0A6J4UN01"/>